<organism evidence="2 3">
    <name type="scientific">Capnocytophaga cynodegmi</name>
    <dbReference type="NCBI Taxonomy" id="28189"/>
    <lineage>
        <taxon>Bacteria</taxon>
        <taxon>Pseudomonadati</taxon>
        <taxon>Bacteroidota</taxon>
        <taxon>Flavobacteriia</taxon>
        <taxon>Flavobacteriales</taxon>
        <taxon>Flavobacteriaceae</taxon>
        <taxon>Capnocytophaga</taxon>
    </lineage>
</organism>
<name>A0A0B7H7F8_9FLAO</name>
<dbReference type="Pfam" id="PF13585">
    <property type="entry name" value="CHU_C"/>
    <property type="match status" value="1"/>
</dbReference>
<evidence type="ECO:0008006" key="4">
    <source>
        <dbReference type="Google" id="ProtNLM"/>
    </source>
</evidence>
<keyword evidence="3" id="KW-1185">Reference proteome</keyword>
<feature type="compositionally biased region" description="Polar residues" evidence="1">
    <location>
        <begin position="2655"/>
        <end position="2672"/>
    </location>
</feature>
<gene>
    <name evidence="2" type="ORF">CCYN2B_180027</name>
</gene>
<accession>A0A0B7H7F8</accession>
<dbReference type="EMBL" id="CDOD01000010">
    <property type="protein sequence ID" value="CEN33852.1"/>
    <property type="molecule type" value="Genomic_DNA"/>
</dbReference>
<dbReference type="Proteomes" id="UP000038055">
    <property type="component" value="Unassembled WGS sequence"/>
</dbReference>
<evidence type="ECO:0000313" key="3">
    <source>
        <dbReference type="Proteomes" id="UP000038055"/>
    </source>
</evidence>
<dbReference type="Gene3D" id="2.60.40.3440">
    <property type="match status" value="1"/>
</dbReference>
<dbReference type="eggNOG" id="COG3210">
    <property type="taxonomic scope" value="Bacteria"/>
</dbReference>
<evidence type="ECO:0000313" key="2">
    <source>
        <dbReference type="EMBL" id="CEN33852.1"/>
    </source>
</evidence>
<dbReference type="STRING" id="28189.CCYN74_170001"/>
<feature type="region of interest" description="Disordered" evidence="1">
    <location>
        <begin position="2641"/>
        <end position="2672"/>
    </location>
</feature>
<reference evidence="3" key="1">
    <citation type="submission" date="2015-01" db="EMBL/GenBank/DDBJ databases">
        <authorList>
            <person name="MANFREDI Pablo"/>
        </authorList>
    </citation>
    <scope>NUCLEOTIDE SEQUENCE [LARGE SCALE GENOMIC DNA]</scope>
    <source>
        <strain evidence="3">Ccyn2B</strain>
    </source>
</reference>
<proteinExistence type="predicted"/>
<protein>
    <recommendedName>
        <fullName evidence="4">Ig-like domain-containing protein</fullName>
    </recommendedName>
</protein>
<dbReference type="RefSeq" id="WP_041991156.1">
    <property type="nucleotide sequence ID" value="NZ_CDOD01000010.1"/>
</dbReference>
<sequence length="2811" mass="300973">MRKIIKYLYMRCLYFVFSLAFFLGMNLITAQVTFPPNGVTVTVGDNYGLVENNYELGRLNVQVQFSATADASVTITLPEGITIKPGTLKIDSGTGTISNQNSNNSVVTFTITGASGTVLFSLDKLISPEAHKRARSGTDTSYVLEDKVQVTQGSSVAEEKSKAYNYAYPILGLSNVVANNAAVMGENTSNFTIVNTGNGKATDIYLVLEYPVNITHSEVSMNGTSLTQISNTGNKYVFKIGKDSYNSGNGLSNGQAGFNFVHKYNVTARCISGEQIKYMVNWGEGDAENTWYQNSGNEASRTISSEIGVPNIEITRRDASKSNVKFDNTDFTKTYFTLIGGHCTAEGQVVGKLRVSYTNYGSNTSLGSALYKLNLYLRENRHDGLKAFHRPENARIGNATIPLTVASVSNISGTNKIYKADFSGITSDPDGANQGLADLDNDGVFDDLPSGATFVLEYDLVKNRSAVEFESYCVTSNIPGNTGFRDNLLYEYSNYAVYQTSCGEQIGGGTPNPLTGAVYLENRSFRRLLTIGDASFTPSTLHNGASSLEGRFGFGASTFYVIDVYNNALDSAKWRIQYKITLPVGVKATNIKWYNADGYPATEPSKPYDPSSVVAGRELTILAPEDNKRGYVTMDFEADCGTNVTDAINYEILLLEDYGRAQQCATKLVCGRKPIQVICEANCTNDGPIMIETSGERAENSLGWTDHTMRTRHTKASLKATNPLMLKRSLHHDDIEITARGRQERGTTNNLYYSFTTNEGVSLSPKSIVVKFVSGSLAGTTRTLTATEAGVVTSVVGRGTQLKRQTKIVWNLTPALGANILQPQDVFEVVATYQVGKYSDIDEVYLTSSVERLVGQSSYFYMLDNTGKEQYCGASLTPEMYTSLTTTFDGSNGPTQKFSGCTKTNIGGGYVAFMARRTPSSNTKLIGEFRPDRLLKQISVTLPKTLVVSNPMTYYLYTTHYNDKGNATQNTVNIPLSDYEKTESGGFVTYTLKNEYYPATKTYKLPPGLLVNHNAYSALLRIETVGSCDSPESFVEQGRVSNQPEYYDYFYHYGAIQPDGSNAPMYRDSKTFQAAMENKPGVALAVIGNTTLKVTNLEQEIKVKLTNKNASSSAPYTWLSIPDVQGVEVLGLEELTGTTRRAISKEVSITGESMFYLGEAVLPATGKEYIMKVRLTNCTQATLKVFSGWNCSKYPAAYNQTCSSATDSKLTDSEKTITLVHSGSEIQLKRITTPNPDPQDRTRARLHMCADNWYEYEINSGGDGDVVEPRISISKEVGVTIAGVEVYYPYNTTSPSTLISRDEGGVVVYDLLPAGQVLLGRESTTDENRRKVRVRVNVKPDCDFRGGSTFGMEVLGKNTCGGSLEGTRDNAITAAIDGIAEANYKVVNTLTYSSGDANNCASGAVYEGRHSISATSGVTTGEGGRVVIRVPKGFKMVANSFRTKAQSGGFNLVDVVLEDVNGMVLPSGGTEYRIKVPKDMANDNWFTYEFTLKQPDGEKATNCGAEAKIEYYTIDTVGSVACPGGNDCVNITTATSEVKSVAVKAERASLLIKNITTSSQVKNNKEELTIQFDVENTSNIAYVGSLKISLFDDANNNGKVDENENALGIVTLANQTFSGNTTIAGLQGMIELSQEQVCRLRVKITSDENHCLCDMSDVLVPAPTTITGLVNDESLCQTASKQLEYSTKAPQYTSYRWASTDANAMSYLSADDISNPIFTYMGADITQTTNFTYVLTIRRAGGCEATQNVTVTVTPAPTAPAVSPLIFCTTATGADLLPSINSGHNWYATAKGGTPITSAQVLSTGTYYVSTTNGGCESLRAPVRIVVSANQTQRGALSEVPFCQNTGQNVTVAQLKSEILRLEPETGVTIKIYNATQLLDDNEVVMSGKTYKYTRVLANECESEQQDVVVLLGKSVIPTGDNTQKFCVAGTVAELNALYGANVKTFADATTLVALPDATNLTSATYYIRNLETGKCPSDALSVVITIEPACIDAVDDLGVTPIDGAIGNSNVLNVLSNDILNGKIGIPISDVTITIETVANPIGGSANVPVLDSTTGNVSVPSGTPAGTYTIVYKICTSSNICDTANVVVVVTVQPIDAKDDSFNPVVGVTGGTAGNVLSDNGNGTDTLGSVPATTTSIDITEVTPASQINANPNVPTLETNTGEVNVPANTPAGTYTIVYRICEKLNPTNCDTATATVVVSPTDLEAVPDDFSGTPIRGTDGGNTPSVLTNDKLNGTPLNPSDVTLTWGGTTPNGFTPNIDGTITIAPNTPAGTYTLTYTICEKLNPTNCETTTVTVVVTPDVIDAKDDTFAPVVGITGGKAGNVLSDNGSGTDTLGSVAATTANVDISVVTSASQINGNPNVPTLETNTGEVNIPANTPAGTYTIVYRICEKLNPTNCDTATATVVVSLTDLEAVPDDFSGTPIRGTDGGNTSSVLTNDKLNGTPLNPSDVTLTWGATPPNGFTPNIDGTITIAPNTPAGTYTLTYTICEKLNPTNCETTTVTVLVTASPIVANDDDYTMYPIYTTIGGTVSTSVLVNDTFEGVTATLGTVTISNPTTPNTNIYIDAANGMVVVLPNTPVGTYTLTYTICEKANPTNCSNQANVTVVVLDVPKASDDSATTEINTPVAVNILENDQNVPTTGRVSVVGDPSRGSVQVNDGGTPNDPSDDTITYTPNPGFVGTDTFVYELCDAAGNCSNATVTIEVVAGGDIIPYNAISTNDDGSNDIFYIKGIEGYPNNTVRIYNRWGVKVFEAQGYNNTTKVFRGLSNGRVTIEAPEKLPQGTYYYIIEYVDKNNQTKRKGSWLYIKN</sequence>
<dbReference type="Pfam" id="PF17963">
    <property type="entry name" value="Big_9"/>
    <property type="match status" value="1"/>
</dbReference>
<evidence type="ECO:0000256" key="1">
    <source>
        <dbReference type="SAM" id="MobiDB-lite"/>
    </source>
</evidence>